<comment type="caution">
    <text evidence="5">The sequence shown here is derived from an EMBL/GenBank/DDBJ whole genome shotgun (WGS) entry which is preliminary data.</text>
</comment>
<dbReference type="InterPro" id="IPR011663">
    <property type="entry name" value="UTRA"/>
</dbReference>
<dbReference type="Gene3D" id="1.10.10.10">
    <property type="entry name" value="Winged helix-like DNA-binding domain superfamily/Winged helix DNA-binding domain"/>
    <property type="match status" value="1"/>
</dbReference>
<reference evidence="5" key="1">
    <citation type="submission" date="2021-03" db="EMBL/GenBank/DDBJ databases">
        <title>Whole genome sequence of Streptomyces bomunensis MMS17-BM035.</title>
        <authorList>
            <person name="Lee J.H."/>
        </authorList>
    </citation>
    <scope>NUCLEOTIDE SEQUENCE</scope>
    <source>
        <strain evidence="5">MMS17-BM035</strain>
    </source>
</reference>
<dbReference type="SMART" id="SM00866">
    <property type="entry name" value="UTRA"/>
    <property type="match status" value="1"/>
</dbReference>
<dbReference type="PROSITE" id="PS50949">
    <property type="entry name" value="HTH_GNTR"/>
    <property type="match status" value="1"/>
</dbReference>
<evidence type="ECO:0000313" key="5">
    <source>
        <dbReference type="EMBL" id="MBP0457640.1"/>
    </source>
</evidence>
<dbReference type="Gene3D" id="3.40.1410.10">
    <property type="entry name" value="Chorismate lyase-like"/>
    <property type="match status" value="1"/>
</dbReference>
<name>A0A940MCU6_9ACTN</name>
<feature type="domain" description="HTH gntR-type" evidence="4">
    <location>
        <begin position="1"/>
        <end position="67"/>
    </location>
</feature>
<evidence type="ECO:0000256" key="2">
    <source>
        <dbReference type="ARBA" id="ARBA00023125"/>
    </source>
</evidence>
<dbReference type="Proteomes" id="UP000670475">
    <property type="component" value="Unassembled WGS sequence"/>
</dbReference>
<dbReference type="Pfam" id="PF00392">
    <property type="entry name" value="GntR"/>
    <property type="match status" value="1"/>
</dbReference>
<keyword evidence="3" id="KW-0804">Transcription</keyword>
<dbReference type="AlphaFoldDB" id="A0A940MCU6"/>
<dbReference type="PANTHER" id="PTHR44846">
    <property type="entry name" value="MANNOSYL-D-GLYCERATE TRANSPORT/METABOLISM SYSTEM REPRESSOR MNGR-RELATED"/>
    <property type="match status" value="1"/>
</dbReference>
<keyword evidence="1" id="KW-0805">Transcription regulation</keyword>
<dbReference type="SMART" id="SM00345">
    <property type="entry name" value="HTH_GNTR"/>
    <property type="match status" value="1"/>
</dbReference>
<dbReference type="InterPro" id="IPR000524">
    <property type="entry name" value="Tscrpt_reg_HTH_GntR"/>
</dbReference>
<sequence length="233" mass="25328">MPKHEWLRERLRAEVAELSPRTALPTERELAVQHGVSRATVRQALRALEESGAVYRVQGAGTFVADTTISKSLSLTSFSEDMDARGLRPGSRVLVADEVPAGSAVAEDLQLSPDEPVVRLVRLRLADNAPMCLETVYFPSGRVPGLLGADLTGSLYALLEEEHGVRLVLADQVVKAVTVDGADAALLALAPGSPALRIHRIGRDERGRPVERTTSVYRADHYDIAFTIRRETS</sequence>
<evidence type="ECO:0000313" key="6">
    <source>
        <dbReference type="Proteomes" id="UP000670475"/>
    </source>
</evidence>
<dbReference type="GO" id="GO:0045892">
    <property type="term" value="P:negative regulation of DNA-templated transcription"/>
    <property type="evidence" value="ECO:0007669"/>
    <property type="project" value="TreeGrafter"/>
</dbReference>
<dbReference type="EMBL" id="JAGIQL010000025">
    <property type="protein sequence ID" value="MBP0457640.1"/>
    <property type="molecule type" value="Genomic_DNA"/>
</dbReference>
<gene>
    <name evidence="5" type="ORF">JFN87_09020</name>
</gene>
<dbReference type="InterPro" id="IPR028978">
    <property type="entry name" value="Chorismate_lyase_/UTRA_dom_sf"/>
</dbReference>
<keyword evidence="2" id="KW-0238">DNA-binding</keyword>
<proteinExistence type="predicted"/>
<protein>
    <submittedName>
        <fullName evidence="5">GntR family transcriptional regulator</fullName>
    </submittedName>
</protein>
<evidence type="ECO:0000256" key="1">
    <source>
        <dbReference type="ARBA" id="ARBA00023015"/>
    </source>
</evidence>
<dbReference type="CDD" id="cd07377">
    <property type="entry name" value="WHTH_GntR"/>
    <property type="match status" value="1"/>
</dbReference>
<evidence type="ECO:0000259" key="4">
    <source>
        <dbReference type="PROSITE" id="PS50949"/>
    </source>
</evidence>
<dbReference type="InterPro" id="IPR036390">
    <property type="entry name" value="WH_DNA-bd_sf"/>
</dbReference>
<dbReference type="GO" id="GO:0003677">
    <property type="term" value="F:DNA binding"/>
    <property type="evidence" value="ECO:0007669"/>
    <property type="project" value="UniProtKB-KW"/>
</dbReference>
<dbReference type="SUPFAM" id="SSF64288">
    <property type="entry name" value="Chorismate lyase-like"/>
    <property type="match status" value="1"/>
</dbReference>
<dbReference type="InterPro" id="IPR050679">
    <property type="entry name" value="Bact_HTH_transcr_reg"/>
</dbReference>
<dbReference type="InterPro" id="IPR036388">
    <property type="entry name" value="WH-like_DNA-bd_sf"/>
</dbReference>
<keyword evidence="6" id="KW-1185">Reference proteome</keyword>
<dbReference type="SUPFAM" id="SSF46785">
    <property type="entry name" value="Winged helix' DNA-binding domain"/>
    <property type="match status" value="1"/>
</dbReference>
<dbReference type="PRINTS" id="PR00035">
    <property type="entry name" value="HTHGNTR"/>
</dbReference>
<organism evidence="5 6">
    <name type="scientific">Streptomyces montanisoli</name>
    <dbReference type="NCBI Taxonomy" id="2798581"/>
    <lineage>
        <taxon>Bacteria</taxon>
        <taxon>Bacillati</taxon>
        <taxon>Actinomycetota</taxon>
        <taxon>Actinomycetes</taxon>
        <taxon>Kitasatosporales</taxon>
        <taxon>Streptomycetaceae</taxon>
        <taxon>Streptomyces</taxon>
    </lineage>
</organism>
<dbReference type="GO" id="GO:0003700">
    <property type="term" value="F:DNA-binding transcription factor activity"/>
    <property type="evidence" value="ECO:0007669"/>
    <property type="project" value="InterPro"/>
</dbReference>
<accession>A0A940MCU6</accession>
<evidence type="ECO:0000256" key="3">
    <source>
        <dbReference type="ARBA" id="ARBA00023163"/>
    </source>
</evidence>
<dbReference type="Pfam" id="PF07702">
    <property type="entry name" value="UTRA"/>
    <property type="match status" value="1"/>
</dbReference>
<dbReference type="PANTHER" id="PTHR44846:SF1">
    <property type="entry name" value="MANNOSYL-D-GLYCERATE TRANSPORT_METABOLISM SYSTEM REPRESSOR MNGR-RELATED"/>
    <property type="match status" value="1"/>
</dbReference>